<evidence type="ECO:0000313" key="10">
    <source>
        <dbReference type="EMBL" id="OYW97421.1"/>
    </source>
</evidence>
<evidence type="ECO:0000256" key="5">
    <source>
        <dbReference type="ARBA" id="ARBA00022840"/>
    </source>
</evidence>
<keyword evidence="7" id="KW-1278">Translocase</keyword>
<keyword evidence="8" id="KW-0472">Membrane</keyword>
<comment type="subcellular location">
    <subcellularLocation>
        <location evidence="1">Membrane</location>
        <topology evidence="1">Multi-pass membrane protein</topology>
    </subcellularLocation>
</comment>
<protein>
    <submittedName>
        <fullName evidence="10">Heavy metal translocating P-type ATPase</fullName>
    </submittedName>
</protein>
<dbReference type="GO" id="GO:0046872">
    <property type="term" value="F:metal ion binding"/>
    <property type="evidence" value="ECO:0007669"/>
    <property type="project" value="UniProtKB-KW"/>
</dbReference>
<proteinExistence type="inferred from homology"/>
<keyword evidence="8" id="KW-0812">Transmembrane</keyword>
<dbReference type="AlphaFoldDB" id="A0A258CQQ7"/>
<keyword evidence="4" id="KW-0547">Nucleotide-binding</keyword>
<dbReference type="GO" id="GO:0016887">
    <property type="term" value="F:ATP hydrolysis activity"/>
    <property type="evidence" value="ECO:0007669"/>
    <property type="project" value="InterPro"/>
</dbReference>
<dbReference type="PANTHER" id="PTHR43079:SF1">
    <property type="entry name" value="CADMIUM_ZINC-TRANSPORTING ATPASE HMA1, CHLOROPLASTIC-RELATED"/>
    <property type="match status" value="1"/>
</dbReference>
<organism evidence="10 11">
    <name type="scientific">Caulobacter vibrioides</name>
    <name type="common">Caulobacter crescentus</name>
    <dbReference type="NCBI Taxonomy" id="155892"/>
    <lineage>
        <taxon>Bacteria</taxon>
        <taxon>Pseudomonadati</taxon>
        <taxon>Pseudomonadota</taxon>
        <taxon>Alphaproteobacteria</taxon>
        <taxon>Caulobacterales</taxon>
        <taxon>Caulobacteraceae</taxon>
        <taxon>Caulobacter</taxon>
    </lineage>
</organism>
<sequence>MAIVTSHAEHGDTPGGHAHHHGGIFGERTELIFAVGSGVALVAGWLIDQRVAGLASLICYWIAYGLGGFFTLKEAVQNLRKRQFEIDSLMLVAAIGAAALGEWAEGALLLFLFSIGHALEQFAMGRARRAIEALAKLAPEHASVRRGDTVVEVPVQDLQIDDIVLVRPNERIASDGVVVAGQSSVDQAPVTGESVPVDKRPVADPAMSFERAGTEHRVFAGTINGAGALDVRVARKASETTLARVVKMVAEAEAQRSPTQQFTDKFERIFVPSVLVGVGLLMLAFLVIDEPFSVSFYRAMAVLVAASPCALAISVPSAVLSGVARAGRGGVLVKGGGPLENMGALSAMAF</sequence>
<dbReference type="InterPro" id="IPR027256">
    <property type="entry name" value="P-typ_ATPase_IB"/>
</dbReference>
<evidence type="ECO:0000256" key="3">
    <source>
        <dbReference type="ARBA" id="ARBA00022723"/>
    </source>
</evidence>
<dbReference type="Proteomes" id="UP000215616">
    <property type="component" value="Unassembled WGS sequence"/>
</dbReference>
<dbReference type="Gene3D" id="2.70.150.10">
    <property type="entry name" value="Calcium-transporting ATPase, cytoplasmic transduction domain A"/>
    <property type="match status" value="1"/>
</dbReference>
<dbReference type="GO" id="GO:0019829">
    <property type="term" value="F:ATPase-coupled monoatomic cation transmembrane transporter activity"/>
    <property type="evidence" value="ECO:0007669"/>
    <property type="project" value="InterPro"/>
</dbReference>
<dbReference type="GO" id="GO:0030001">
    <property type="term" value="P:metal ion transport"/>
    <property type="evidence" value="ECO:0007669"/>
    <property type="project" value="UniProtKB-ARBA"/>
</dbReference>
<dbReference type="EMBL" id="NCDQ01000661">
    <property type="protein sequence ID" value="OYW97421.1"/>
    <property type="molecule type" value="Genomic_DNA"/>
</dbReference>
<feature type="transmembrane region" description="Helical" evidence="8">
    <location>
        <begin position="53"/>
        <end position="72"/>
    </location>
</feature>
<keyword evidence="5" id="KW-0067">ATP-binding</keyword>
<dbReference type="InterPro" id="IPR051949">
    <property type="entry name" value="Cation_Transport_ATPase"/>
</dbReference>
<keyword evidence="8" id="KW-1133">Transmembrane helix</keyword>
<dbReference type="NCBIfam" id="TIGR01494">
    <property type="entry name" value="ATPase_P-type"/>
    <property type="match status" value="1"/>
</dbReference>
<dbReference type="Pfam" id="PF00122">
    <property type="entry name" value="E1-E2_ATPase"/>
    <property type="match status" value="1"/>
</dbReference>
<keyword evidence="3" id="KW-0479">Metal-binding</keyword>
<dbReference type="SUPFAM" id="SSF81665">
    <property type="entry name" value="Calcium ATPase, transmembrane domain M"/>
    <property type="match status" value="1"/>
</dbReference>
<evidence type="ECO:0000256" key="7">
    <source>
        <dbReference type="ARBA" id="ARBA00022967"/>
    </source>
</evidence>
<feature type="domain" description="P-type ATPase A" evidence="9">
    <location>
        <begin position="136"/>
        <end position="249"/>
    </location>
</feature>
<gene>
    <name evidence="10" type="ORF">B7Z12_21670</name>
</gene>
<name>A0A258CQQ7_CAUVI</name>
<comment type="similarity">
    <text evidence="2">Belongs to the cation transport ATPase (P-type) (TC 3.A.3) family. Type IB subfamily.</text>
</comment>
<dbReference type="InterPro" id="IPR023298">
    <property type="entry name" value="ATPase_P-typ_TM_dom_sf"/>
</dbReference>
<evidence type="ECO:0000256" key="4">
    <source>
        <dbReference type="ARBA" id="ARBA00022741"/>
    </source>
</evidence>
<dbReference type="PRINTS" id="PR00941">
    <property type="entry name" value="CDATPASE"/>
</dbReference>
<feature type="transmembrane region" description="Helical" evidence="8">
    <location>
        <begin position="31"/>
        <end position="47"/>
    </location>
</feature>
<accession>A0A258CQQ7</accession>
<dbReference type="InterPro" id="IPR059000">
    <property type="entry name" value="ATPase_P-type_domA"/>
</dbReference>
<dbReference type="InterPro" id="IPR008250">
    <property type="entry name" value="ATPase_P-typ_transduc_dom_A_sf"/>
</dbReference>
<dbReference type="GO" id="GO:0005524">
    <property type="term" value="F:ATP binding"/>
    <property type="evidence" value="ECO:0007669"/>
    <property type="project" value="UniProtKB-KW"/>
</dbReference>
<evidence type="ECO:0000259" key="9">
    <source>
        <dbReference type="Pfam" id="PF00122"/>
    </source>
</evidence>
<reference evidence="10 11" key="1">
    <citation type="submission" date="2017-03" db="EMBL/GenBank/DDBJ databases">
        <title>Lifting the veil on microbial sulfur biogeochemistry in mining wastewaters.</title>
        <authorList>
            <person name="Kantor R.S."/>
            <person name="Colenbrander Nelson T."/>
            <person name="Marshall S."/>
            <person name="Bennett D."/>
            <person name="Apte S."/>
            <person name="Camacho D."/>
            <person name="Thomas B.C."/>
            <person name="Warren L.A."/>
            <person name="Banfield J.F."/>
        </authorList>
    </citation>
    <scope>NUCLEOTIDE SEQUENCE [LARGE SCALE GENOMIC DNA]</scope>
    <source>
        <strain evidence="10">32-67-7</strain>
    </source>
</reference>
<evidence type="ECO:0000313" key="11">
    <source>
        <dbReference type="Proteomes" id="UP000215616"/>
    </source>
</evidence>
<evidence type="ECO:0000256" key="1">
    <source>
        <dbReference type="ARBA" id="ARBA00004141"/>
    </source>
</evidence>
<feature type="transmembrane region" description="Helical" evidence="8">
    <location>
        <begin position="269"/>
        <end position="288"/>
    </location>
</feature>
<evidence type="ECO:0000256" key="2">
    <source>
        <dbReference type="ARBA" id="ARBA00006024"/>
    </source>
</evidence>
<keyword evidence="6" id="KW-0460">Magnesium</keyword>
<feature type="transmembrane region" description="Helical" evidence="8">
    <location>
        <begin position="300"/>
        <end position="324"/>
    </location>
</feature>
<feature type="non-terminal residue" evidence="10">
    <location>
        <position position="350"/>
    </location>
</feature>
<dbReference type="PANTHER" id="PTHR43079">
    <property type="entry name" value="PROBABLE CADMIUM/ZINC-TRANSPORTING ATPASE HMA1"/>
    <property type="match status" value="1"/>
</dbReference>
<evidence type="ECO:0000256" key="8">
    <source>
        <dbReference type="SAM" id="Phobius"/>
    </source>
</evidence>
<dbReference type="GO" id="GO:0016020">
    <property type="term" value="C:membrane"/>
    <property type="evidence" value="ECO:0007669"/>
    <property type="project" value="UniProtKB-SubCell"/>
</dbReference>
<evidence type="ECO:0000256" key="6">
    <source>
        <dbReference type="ARBA" id="ARBA00022842"/>
    </source>
</evidence>
<dbReference type="InterPro" id="IPR001757">
    <property type="entry name" value="P_typ_ATPase"/>
</dbReference>
<dbReference type="SUPFAM" id="SSF81653">
    <property type="entry name" value="Calcium ATPase, transduction domain A"/>
    <property type="match status" value="1"/>
</dbReference>
<dbReference type="Gene3D" id="1.20.1110.10">
    <property type="entry name" value="Calcium-transporting ATPase, transmembrane domain"/>
    <property type="match status" value="1"/>
</dbReference>
<comment type="caution">
    <text evidence="10">The sequence shown here is derived from an EMBL/GenBank/DDBJ whole genome shotgun (WGS) entry which is preliminary data.</text>
</comment>